<reference evidence="3" key="1">
    <citation type="submission" date="2014-01" db="EMBL/GenBank/DDBJ databases">
        <title>The Genome Sequence of Anopheles melas CM1001059_A (V2).</title>
        <authorList>
            <consortium name="The Broad Institute Genomics Platform"/>
            <person name="Neafsey D.E."/>
            <person name="Besansky N."/>
            <person name="Howell P."/>
            <person name="Walton C."/>
            <person name="Young S.K."/>
            <person name="Zeng Q."/>
            <person name="Gargeya S."/>
            <person name="Fitzgerald M."/>
            <person name="Haas B."/>
            <person name="Abouelleil A."/>
            <person name="Allen A.W."/>
            <person name="Alvarado L."/>
            <person name="Arachchi H.M."/>
            <person name="Berlin A.M."/>
            <person name="Chapman S.B."/>
            <person name="Gainer-Dewar J."/>
            <person name="Goldberg J."/>
            <person name="Griggs A."/>
            <person name="Gujja S."/>
            <person name="Hansen M."/>
            <person name="Howarth C."/>
            <person name="Imamovic A."/>
            <person name="Ireland A."/>
            <person name="Larimer J."/>
            <person name="McCowan C."/>
            <person name="Murphy C."/>
            <person name="Pearson M."/>
            <person name="Poon T.W."/>
            <person name="Priest M."/>
            <person name="Roberts A."/>
            <person name="Saif S."/>
            <person name="Shea T."/>
            <person name="Sisk P."/>
            <person name="Sykes S."/>
            <person name="Wortman J."/>
            <person name="Nusbaum C."/>
            <person name="Birren B."/>
        </authorList>
    </citation>
    <scope>NUCLEOTIDE SEQUENCE [LARGE SCALE GENOMIC DNA]</scope>
    <source>
        <strain evidence="3">CM1001059</strain>
    </source>
</reference>
<name>A0A182TXV5_9DIPT</name>
<protein>
    <submittedName>
        <fullName evidence="2">Uncharacterized protein</fullName>
    </submittedName>
</protein>
<dbReference type="Proteomes" id="UP000075902">
    <property type="component" value="Unassembled WGS sequence"/>
</dbReference>
<proteinExistence type="predicted"/>
<sequence length="172" mass="18122">MWQVWWKTLGHLSQHISSPPSMHTAHQSSFGSSSFGKFLSSSTIVVVLLVPPAELAPELEPLTTVPLLVCRSVELCTCGEVVLPRCPSGSTCTPFESSFAIVAIRSFTESSQAFLTEHSPLFCWACMFCGMCHLAPPLLPPPLPPPPPPPPPLPGPPIPGPGTGAPESCGGS</sequence>
<organism evidence="2 3">
    <name type="scientific">Anopheles melas</name>
    <dbReference type="NCBI Taxonomy" id="34690"/>
    <lineage>
        <taxon>Eukaryota</taxon>
        <taxon>Metazoa</taxon>
        <taxon>Ecdysozoa</taxon>
        <taxon>Arthropoda</taxon>
        <taxon>Hexapoda</taxon>
        <taxon>Insecta</taxon>
        <taxon>Pterygota</taxon>
        <taxon>Neoptera</taxon>
        <taxon>Endopterygota</taxon>
        <taxon>Diptera</taxon>
        <taxon>Nematocera</taxon>
        <taxon>Culicoidea</taxon>
        <taxon>Culicidae</taxon>
        <taxon>Anophelinae</taxon>
        <taxon>Anopheles</taxon>
    </lineage>
</organism>
<dbReference type="AlphaFoldDB" id="A0A182TXV5"/>
<dbReference type="VEuPathDB" id="VectorBase:AMEC010275"/>
<feature type="region of interest" description="Disordered" evidence="1">
    <location>
        <begin position="141"/>
        <end position="172"/>
    </location>
</feature>
<accession>A0A182TXV5</accession>
<evidence type="ECO:0000313" key="2">
    <source>
        <dbReference type="EnsemblMetazoa" id="AMEC010275-PA"/>
    </source>
</evidence>
<reference evidence="2" key="2">
    <citation type="submission" date="2020-05" db="UniProtKB">
        <authorList>
            <consortium name="EnsemblMetazoa"/>
        </authorList>
    </citation>
    <scope>IDENTIFICATION</scope>
    <source>
        <strain evidence="2">CM1001059</strain>
    </source>
</reference>
<dbReference type="EnsemblMetazoa" id="AMEC010275-RA">
    <property type="protein sequence ID" value="AMEC010275-PA"/>
    <property type="gene ID" value="AMEC010275"/>
</dbReference>
<evidence type="ECO:0000313" key="3">
    <source>
        <dbReference type="Proteomes" id="UP000075902"/>
    </source>
</evidence>
<feature type="compositionally biased region" description="Pro residues" evidence="1">
    <location>
        <begin position="141"/>
        <end position="160"/>
    </location>
</feature>
<evidence type="ECO:0000256" key="1">
    <source>
        <dbReference type="SAM" id="MobiDB-lite"/>
    </source>
</evidence>
<keyword evidence="3" id="KW-1185">Reference proteome</keyword>